<feature type="compositionally biased region" description="Basic and acidic residues" evidence="2">
    <location>
        <begin position="478"/>
        <end position="494"/>
    </location>
</feature>
<feature type="compositionally biased region" description="Low complexity" evidence="2">
    <location>
        <begin position="442"/>
        <end position="462"/>
    </location>
</feature>
<gene>
    <name evidence="3" type="ORF">COY93_00920</name>
</gene>
<evidence type="ECO:0000256" key="1">
    <source>
        <dbReference type="SAM" id="Coils"/>
    </source>
</evidence>
<organism evidence="3 4">
    <name type="scientific">Candidatus Uhrbacteria bacterium CG_4_10_14_0_8_um_filter_58_22</name>
    <dbReference type="NCBI Taxonomy" id="1975029"/>
    <lineage>
        <taxon>Bacteria</taxon>
        <taxon>Candidatus Uhriibacteriota</taxon>
    </lineage>
</organism>
<protein>
    <submittedName>
        <fullName evidence="3">Uncharacterized protein</fullName>
    </submittedName>
</protein>
<dbReference type="Proteomes" id="UP000230973">
    <property type="component" value="Unassembled WGS sequence"/>
</dbReference>
<sequence>MAPKKEGAPETDPSSVETGAEQPEGGSEADEKERTSIVVEMQKQLLNRYLDEEFNLKELLATAKGDDENAADAQGKITNLGGEDGVQQKILTSKCQSLYVARSLVEIPAEQLRKELGLEGGNPQTQVEILQTGLEFWERQEKRVEDPLNAPDFPDDCDQIIGLQDRSTELSARIDQDKELFSQKSKELKAATKKADKDRIKGEMEEIDQRIEASGRDSDELKNSLEKIAAKYGDGAEQMLDNVADYRQIKTELAGLKLQEDVLDSQIEQASGLDTLGGEGAGEMISEELEQDKENLERSRSELQERLLDMEDLYLPPGEKPDENDETVKEVRGEIEIQRRRLEKLRQENPDKRSQREIESDMEAVKEKIFDLEAKLKTGRTVKENIAEKKRRIQTAEDLSQHEERIGVLNERLEKTAEDLARVEGNMKRAAEAAILAAAVAGAERAPTDDGTAEVAGAAAEATSEKQPAAEAQPESPSRAERSKKTEKMRTVDKPSRWNWVKRLYSGPSEISAPVPTKKQEKDEGSVLKRFFSGLWNIFKR</sequence>
<evidence type="ECO:0000313" key="4">
    <source>
        <dbReference type="Proteomes" id="UP000230973"/>
    </source>
</evidence>
<feature type="region of interest" description="Disordered" evidence="2">
    <location>
        <begin position="271"/>
        <end position="294"/>
    </location>
</feature>
<reference evidence="4" key="1">
    <citation type="submission" date="2017-09" db="EMBL/GenBank/DDBJ databases">
        <title>Depth-based differentiation of microbial function through sediment-hosted aquifers and enrichment of novel symbionts in the deep terrestrial subsurface.</title>
        <authorList>
            <person name="Probst A.J."/>
            <person name="Ladd B."/>
            <person name="Jarett J.K."/>
            <person name="Geller-Mcgrath D.E."/>
            <person name="Sieber C.M.K."/>
            <person name="Emerson J.B."/>
            <person name="Anantharaman K."/>
            <person name="Thomas B.C."/>
            <person name="Malmstrom R."/>
            <person name="Stieglmeier M."/>
            <person name="Klingl A."/>
            <person name="Woyke T."/>
            <person name="Ryan C.M."/>
            <person name="Banfield J.F."/>
        </authorList>
    </citation>
    <scope>NUCLEOTIDE SEQUENCE [LARGE SCALE GENOMIC DNA]</scope>
</reference>
<dbReference type="EMBL" id="PFLC01000011">
    <property type="protein sequence ID" value="PIY63229.1"/>
    <property type="molecule type" value="Genomic_DNA"/>
</dbReference>
<evidence type="ECO:0000256" key="2">
    <source>
        <dbReference type="SAM" id="MobiDB-lite"/>
    </source>
</evidence>
<feature type="region of interest" description="Disordered" evidence="2">
    <location>
        <begin position="442"/>
        <end position="494"/>
    </location>
</feature>
<dbReference type="AlphaFoldDB" id="A0A2M7QAQ9"/>
<feature type="coiled-coil region" evidence="1">
    <location>
        <begin position="399"/>
        <end position="433"/>
    </location>
</feature>
<evidence type="ECO:0000313" key="3">
    <source>
        <dbReference type="EMBL" id="PIY63229.1"/>
    </source>
</evidence>
<accession>A0A2M7QAQ9</accession>
<proteinExistence type="predicted"/>
<name>A0A2M7QAQ9_9BACT</name>
<comment type="caution">
    <text evidence="3">The sequence shown here is derived from an EMBL/GenBank/DDBJ whole genome shotgun (WGS) entry which is preliminary data.</text>
</comment>
<keyword evidence="1" id="KW-0175">Coiled coil</keyword>
<feature type="region of interest" description="Disordered" evidence="2">
    <location>
        <begin position="1"/>
        <end position="35"/>
    </location>
</feature>